<comment type="caution">
    <text evidence="3">The sequence shown here is derived from an EMBL/GenBank/DDBJ whole genome shotgun (WGS) entry which is preliminary data.</text>
</comment>
<dbReference type="Gene3D" id="3.40.50.300">
    <property type="entry name" value="P-loop containing nucleotide triphosphate hydrolases"/>
    <property type="match status" value="1"/>
</dbReference>
<sequence>MWHDRTTDGTCKWVSETGAFRRWWKDGDHVCLWLYGSPGTGKTFLASALIDEMAETMPVLYMFCDSGCTTRDIDCRVSLMMRESIWRIRMRQISDLTNPYNRS</sequence>
<keyword evidence="1" id="KW-0677">Repeat</keyword>
<dbReference type="InterPro" id="IPR027417">
    <property type="entry name" value="P-loop_NTPase"/>
</dbReference>
<dbReference type="PANTHER" id="PTHR10039">
    <property type="entry name" value="AMELOGENIN"/>
    <property type="match status" value="1"/>
</dbReference>
<name>A0AAD5YFX6_9APHY</name>
<evidence type="ECO:0000313" key="3">
    <source>
        <dbReference type="EMBL" id="KAJ3479773.1"/>
    </source>
</evidence>
<evidence type="ECO:0000313" key="4">
    <source>
        <dbReference type="Proteomes" id="UP001212997"/>
    </source>
</evidence>
<dbReference type="AlphaFoldDB" id="A0AAD5YFX6"/>
<keyword evidence="4" id="KW-1185">Reference proteome</keyword>
<dbReference type="Pfam" id="PF24883">
    <property type="entry name" value="NPHP3_N"/>
    <property type="match status" value="1"/>
</dbReference>
<gene>
    <name evidence="3" type="ORF">NLI96_g8824</name>
</gene>
<dbReference type="EMBL" id="JANAWD010000417">
    <property type="protein sequence ID" value="KAJ3479773.1"/>
    <property type="molecule type" value="Genomic_DNA"/>
</dbReference>
<accession>A0AAD5YFX6</accession>
<dbReference type="PANTHER" id="PTHR10039:SF14">
    <property type="entry name" value="NACHT DOMAIN-CONTAINING PROTEIN"/>
    <property type="match status" value="1"/>
</dbReference>
<reference evidence="3" key="1">
    <citation type="submission" date="2022-07" db="EMBL/GenBank/DDBJ databases">
        <title>Genome Sequence of Physisporinus lineatus.</title>
        <authorList>
            <person name="Buettner E."/>
        </authorList>
    </citation>
    <scope>NUCLEOTIDE SEQUENCE</scope>
    <source>
        <strain evidence="3">VT162</strain>
    </source>
</reference>
<organism evidence="3 4">
    <name type="scientific">Meripilus lineatus</name>
    <dbReference type="NCBI Taxonomy" id="2056292"/>
    <lineage>
        <taxon>Eukaryota</taxon>
        <taxon>Fungi</taxon>
        <taxon>Dikarya</taxon>
        <taxon>Basidiomycota</taxon>
        <taxon>Agaricomycotina</taxon>
        <taxon>Agaricomycetes</taxon>
        <taxon>Polyporales</taxon>
        <taxon>Meripilaceae</taxon>
        <taxon>Meripilus</taxon>
    </lineage>
</organism>
<evidence type="ECO:0000259" key="2">
    <source>
        <dbReference type="Pfam" id="PF24883"/>
    </source>
</evidence>
<evidence type="ECO:0000256" key="1">
    <source>
        <dbReference type="ARBA" id="ARBA00022737"/>
    </source>
</evidence>
<proteinExistence type="predicted"/>
<dbReference type="Proteomes" id="UP001212997">
    <property type="component" value="Unassembled WGS sequence"/>
</dbReference>
<feature type="domain" description="Nephrocystin 3-like N-terminal" evidence="2">
    <location>
        <begin position="9"/>
        <end position="88"/>
    </location>
</feature>
<protein>
    <recommendedName>
        <fullName evidence="2">Nephrocystin 3-like N-terminal domain-containing protein</fullName>
    </recommendedName>
</protein>
<dbReference type="InterPro" id="IPR056884">
    <property type="entry name" value="NPHP3-like_N"/>
</dbReference>
<dbReference type="SUPFAM" id="SSF52540">
    <property type="entry name" value="P-loop containing nucleoside triphosphate hydrolases"/>
    <property type="match status" value="1"/>
</dbReference>